<dbReference type="RefSeq" id="XP_070905653.1">
    <property type="nucleotide sequence ID" value="XM_071049819.1"/>
</dbReference>
<evidence type="ECO:0000313" key="3">
    <source>
        <dbReference type="Proteomes" id="UP001610444"/>
    </source>
</evidence>
<reference evidence="2 3" key="1">
    <citation type="submission" date="2024-07" db="EMBL/GenBank/DDBJ databases">
        <title>Section-level genome sequencing and comparative genomics of Aspergillus sections Usti and Cavernicolus.</title>
        <authorList>
            <consortium name="Lawrence Berkeley National Laboratory"/>
            <person name="Nybo J.L."/>
            <person name="Vesth T.C."/>
            <person name="Theobald S."/>
            <person name="Frisvad J.C."/>
            <person name="Larsen T.O."/>
            <person name="Kjaerboelling I."/>
            <person name="Rothschild-Mancinelli K."/>
            <person name="Lyhne E.K."/>
            <person name="Kogle M.E."/>
            <person name="Barry K."/>
            <person name="Clum A."/>
            <person name="Na H."/>
            <person name="Ledsgaard L."/>
            <person name="Lin J."/>
            <person name="Lipzen A."/>
            <person name="Kuo A."/>
            <person name="Riley R."/>
            <person name="Mondo S."/>
            <person name="LaButti K."/>
            <person name="Haridas S."/>
            <person name="Pangalinan J."/>
            <person name="Salamov A.A."/>
            <person name="Simmons B.A."/>
            <person name="Magnuson J.K."/>
            <person name="Chen J."/>
            <person name="Drula E."/>
            <person name="Henrissat B."/>
            <person name="Wiebenga A."/>
            <person name="Lubbers R.J."/>
            <person name="Gomes A.C."/>
            <person name="Macurrencykelacurrency M.R."/>
            <person name="Stajich J."/>
            <person name="Grigoriev I.V."/>
            <person name="Mortensen U.H."/>
            <person name="De vries R.P."/>
            <person name="Baker S.E."/>
            <person name="Andersen M.R."/>
        </authorList>
    </citation>
    <scope>NUCLEOTIDE SEQUENCE [LARGE SCALE GENOMIC DNA]</scope>
    <source>
        <strain evidence="2 3">CBS 756.74</strain>
    </source>
</reference>
<dbReference type="Proteomes" id="UP001610444">
    <property type="component" value="Unassembled WGS sequence"/>
</dbReference>
<proteinExistence type="predicted"/>
<keyword evidence="3" id="KW-1185">Reference proteome</keyword>
<dbReference type="GeneID" id="98164983"/>
<sequence>MRPLTLHANPTSPNEVESSVVMSNSVTRTHLGNAVSNDSGICLLLVRTLYSMYWPVGRRGPGRLLVLAWQKHQQSLISHQQTRPRIFFIYFIYFFLKCRIQPTPTRRDSHSYPRTKRSSGFSPTTPTIPRPTPSLRRRSSSPLEPTRYVTYRKPELIELPGAPPAPTLHQETHG</sequence>
<evidence type="ECO:0000313" key="2">
    <source>
        <dbReference type="EMBL" id="KAL2861563.1"/>
    </source>
</evidence>
<name>A0ABR4LAJ7_9EURO</name>
<accession>A0ABR4LAJ7</accession>
<protein>
    <submittedName>
        <fullName evidence="2">Uncharacterized protein</fullName>
    </submittedName>
</protein>
<organism evidence="2 3">
    <name type="scientific">Aspergillus pseudodeflectus</name>
    <dbReference type="NCBI Taxonomy" id="176178"/>
    <lineage>
        <taxon>Eukaryota</taxon>
        <taxon>Fungi</taxon>
        <taxon>Dikarya</taxon>
        <taxon>Ascomycota</taxon>
        <taxon>Pezizomycotina</taxon>
        <taxon>Eurotiomycetes</taxon>
        <taxon>Eurotiomycetidae</taxon>
        <taxon>Eurotiales</taxon>
        <taxon>Aspergillaceae</taxon>
        <taxon>Aspergillus</taxon>
        <taxon>Aspergillus subgen. Nidulantes</taxon>
    </lineage>
</organism>
<gene>
    <name evidence="2" type="ORF">BJX68DRAFT_8255</name>
</gene>
<comment type="caution">
    <text evidence="2">The sequence shown here is derived from an EMBL/GenBank/DDBJ whole genome shotgun (WGS) entry which is preliminary data.</text>
</comment>
<feature type="region of interest" description="Disordered" evidence="1">
    <location>
        <begin position="104"/>
        <end position="146"/>
    </location>
</feature>
<evidence type="ECO:0000256" key="1">
    <source>
        <dbReference type="SAM" id="MobiDB-lite"/>
    </source>
</evidence>
<dbReference type="EMBL" id="JBFXLR010000001">
    <property type="protein sequence ID" value="KAL2861563.1"/>
    <property type="molecule type" value="Genomic_DNA"/>
</dbReference>